<proteinExistence type="predicted"/>
<evidence type="ECO:0000256" key="1">
    <source>
        <dbReference type="SAM" id="MobiDB-lite"/>
    </source>
</evidence>
<reference evidence="2" key="1">
    <citation type="journal article" date="2020" name="Nature">
        <title>Giant virus diversity and host interactions through global metagenomics.</title>
        <authorList>
            <person name="Schulz F."/>
            <person name="Roux S."/>
            <person name="Paez-Espino D."/>
            <person name="Jungbluth S."/>
            <person name="Walsh D.A."/>
            <person name="Denef V.J."/>
            <person name="McMahon K.D."/>
            <person name="Konstantinidis K.T."/>
            <person name="Eloe-Fadrosh E.A."/>
            <person name="Kyrpides N.C."/>
            <person name="Woyke T."/>
        </authorList>
    </citation>
    <scope>NUCLEOTIDE SEQUENCE</scope>
    <source>
        <strain evidence="2">GVMAG-M-3300023179-62</strain>
    </source>
</reference>
<dbReference type="AlphaFoldDB" id="A0A6C0H4G4"/>
<name>A0A6C0H4G4_9ZZZZ</name>
<dbReference type="EMBL" id="MN739859">
    <property type="protein sequence ID" value="QHT74933.1"/>
    <property type="molecule type" value="Genomic_DNA"/>
</dbReference>
<accession>A0A6C0H4G4</accession>
<feature type="region of interest" description="Disordered" evidence="1">
    <location>
        <begin position="29"/>
        <end position="67"/>
    </location>
</feature>
<evidence type="ECO:0000313" key="2">
    <source>
        <dbReference type="EMBL" id="QHT74933.1"/>
    </source>
</evidence>
<protein>
    <submittedName>
        <fullName evidence="2">Uncharacterized protein</fullName>
    </submittedName>
</protein>
<sequence length="490" mass="57492">MWVKIVSKERGLVYYINIITGKTVCRMDSSGYSPSTKRRRKDQEHHSGNESEGEEHHSGNESEGEESIKTEIVVNTLDGQITIPRDALNYLNDWSEVIGMLTPKYIPTLNVSSSYLLRLISIARFYLQLFVNEKLVEQNRDRLRRMVGAYYHPDDEFTNFFNEEMKITSSLLSIIEGITDEKTSQPMQTDSTQQMTYTTMNTLDGQVRIPGDALPNLKEWSRMIMALTTHFNQGKIPTLYVPSSYLIRLICIARACQQYEKDNNEKKKEQIIRMFDAHISDEFTSFYNDEIDMLKENKLVQFMNSINFKRIDIWSLPDSFSHSGIEIDTMDPRFTLQQYTAIIVLSYFEYLKITNPQKVKGLDIDVSLEQPNEYYIEETQETIDETQEPIKEWVPIEEMWIPKSPIKIGNIEISLYSVTEEIKVGDKLQKRIKYYNIINILHFSIEYNAKKNDKLSPNEISFLINIFNIFMLCWEHPDKRKWSELKRLLE</sequence>
<feature type="compositionally biased region" description="Basic and acidic residues" evidence="1">
    <location>
        <begin position="41"/>
        <end position="60"/>
    </location>
</feature>
<organism evidence="2">
    <name type="scientific">viral metagenome</name>
    <dbReference type="NCBI Taxonomy" id="1070528"/>
    <lineage>
        <taxon>unclassified sequences</taxon>
        <taxon>metagenomes</taxon>
        <taxon>organismal metagenomes</taxon>
    </lineage>
</organism>